<keyword evidence="8" id="KW-1185">Reference proteome</keyword>
<protein>
    <recommendedName>
        <fullName evidence="5">Flavin-dependent monooxygenase</fullName>
    </recommendedName>
    <alternativeName>
        <fullName evidence="5">TetX monooxygenase</fullName>
        <shortName evidence="5">TetX</shortName>
        <ecNumber evidence="5">1.14.13.-</ecNumber>
    </alternativeName>
</protein>
<comment type="caution">
    <text evidence="7">The sequence shown here is derived from an EMBL/GenBank/DDBJ whole genome shotgun (WGS) entry which is preliminary data.</text>
</comment>
<dbReference type="STRING" id="1469647.BC351_22435"/>
<dbReference type="HAMAP" id="MF_00845">
    <property type="entry name" value="TetX_monooxygenase"/>
    <property type="match status" value="1"/>
</dbReference>
<keyword evidence="2 5" id="KW-0274">FAD</keyword>
<dbReference type="Proteomes" id="UP000190626">
    <property type="component" value="Unassembled WGS sequence"/>
</dbReference>
<dbReference type="InterPro" id="IPR002938">
    <property type="entry name" value="FAD-bd"/>
</dbReference>
<evidence type="ECO:0000256" key="4">
    <source>
        <dbReference type="ARBA" id="ARBA00023033"/>
    </source>
</evidence>
<gene>
    <name evidence="7" type="ORF">BC351_22435</name>
</gene>
<dbReference type="InterPro" id="IPR043683">
    <property type="entry name" value="TetX_monooxygenase"/>
</dbReference>
<dbReference type="PRINTS" id="PR00420">
    <property type="entry name" value="RNGMNOXGNASE"/>
</dbReference>
<feature type="domain" description="FAD-binding" evidence="6">
    <location>
        <begin position="8"/>
        <end position="193"/>
    </location>
</feature>
<feature type="binding site" evidence="5">
    <location>
        <position position="108"/>
    </location>
    <ligand>
        <name>FAD</name>
        <dbReference type="ChEBI" id="CHEBI:57692"/>
    </ligand>
</feature>
<comment type="function">
    <text evidence="5">An FAD-requiring monooxygenase active on some tetracycline antibiotic derivatives, which leads to their inactivation. Hydroxylates carbon 11a of tetracycline and some analogs.</text>
</comment>
<evidence type="ECO:0000256" key="1">
    <source>
        <dbReference type="ARBA" id="ARBA00022630"/>
    </source>
</evidence>
<keyword evidence="3 5" id="KW-0560">Oxidoreductase</keyword>
<dbReference type="AlphaFoldDB" id="A0A1V4HNA4"/>
<comment type="subunit">
    <text evidence="5">Monomer.</text>
</comment>
<evidence type="ECO:0000256" key="5">
    <source>
        <dbReference type="HAMAP-Rule" id="MF_00845"/>
    </source>
</evidence>
<dbReference type="GO" id="GO:0005737">
    <property type="term" value="C:cytoplasm"/>
    <property type="evidence" value="ECO:0007669"/>
    <property type="project" value="UniProtKB-SubCell"/>
</dbReference>
<name>A0A1V4HNA4_9BACL</name>
<dbReference type="PANTHER" id="PTHR46972:SF1">
    <property type="entry name" value="FAD DEPENDENT OXIDOREDUCTASE DOMAIN-CONTAINING PROTEIN"/>
    <property type="match status" value="1"/>
</dbReference>
<dbReference type="PANTHER" id="PTHR46972">
    <property type="entry name" value="MONOOXYGENASE ASQM-RELATED"/>
    <property type="match status" value="1"/>
</dbReference>
<comment type="domain">
    <text evidence="5">Consists of an N-terminal FAD-binding domain with a Rossman fold and a C-terminal substrate-binding domain.</text>
</comment>
<keyword evidence="5" id="KW-0547">Nucleotide-binding</keyword>
<evidence type="ECO:0000313" key="8">
    <source>
        <dbReference type="Proteomes" id="UP000190626"/>
    </source>
</evidence>
<feature type="binding site" evidence="5">
    <location>
        <position position="51"/>
    </location>
    <ligand>
        <name>FAD</name>
        <dbReference type="ChEBI" id="CHEBI:57692"/>
    </ligand>
</feature>
<dbReference type="SUPFAM" id="SSF51905">
    <property type="entry name" value="FAD/NAD(P)-binding domain"/>
    <property type="match status" value="1"/>
</dbReference>
<reference evidence="8" key="1">
    <citation type="submission" date="2016-07" db="EMBL/GenBank/DDBJ databases">
        <authorList>
            <person name="Florea S."/>
            <person name="Webb J.S."/>
            <person name="Jaromczyk J."/>
            <person name="Schardl C.L."/>
        </authorList>
    </citation>
    <scope>NUCLEOTIDE SEQUENCE [LARGE SCALE GENOMIC DNA]</scope>
    <source>
        <strain evidence="8">CY1</strain>
    </source>
</reference>
<dbReference type="EMBL" id="MBTG01000008">
    <property type="protein sequence ID" value="OPH59086.1"/>
    <property type="molecule type" value="Genomic_DNA"/>
</dbReference>
<dbReference type="EC" id="1.14.13.-" evidence="5"/>
<dbReference type="GO" id="GO:0004497">
    <property type="term" value="F:monooxygenase activity"/>
    <property type="evidence" value="ECO:0007669"/>
    <property type="project" value="UniProtKB-UniRule"/>
</dbReference>
<keyword evidence="4 5" id="KW-0503">Monooxygenase</keyword>
<dbReference type="Gene3D" id="3.50.50.60">
    <property type="entry name" value="FAD/NAD(P)-binding domain"/>
    <property type="match status" value="1"/>
</dbReference>
<organism evidence="7 8">
    <name type="scientific">Paenibacillus ferrarius</name>
    <dbReference type="NCBI Taxonomy" id="1469647"/>
    <lineage>
        <taxon>Bacteria</taxon>
        <taxon>Bacillati</taxon>
        <taxon>Bacillota</taxon>
        <taxon>Bacilli</taxon>
        <taxon>Bacillales</taxon>
        <taxon>Paenibacillaceae</taxon>
        <taxon>Paenibacillus</taxon>
    </lineage>
</organism>
<dbReference type="OrthoDB" id="9806565at2"/>
<comment type="similarity">
    <text evidence="5">Belongs to the aromatic-ring hydroxylase family. TetX subfamily.</text>
</comment>
<dbReference type="GO" id="GO:0071949">
    <property type="term" value="F:FAD binding"/>
    <property type="evidence" value="ECO:0007669"/>
    <property type="project" value="InterPro"/>
</dbReference>
<sequence>MPENSTLRIAIIGGGLGGLTLARMLQLHGIHPVIYEREPSASSRPQGGTLDLHVESGQHALQQAGLFSQFLDVARCEAEDFRLLDKNGAVYMDEVTSPDDTAHPEIDRGALRDLLLNSLQPGTIRWGHRLQTIISLGGGQHKLYFENGHTDIADLVVGADGAWSRVRPLVSDAIPTYAGVTMLEICIKDVDHKHPSISRLIGRGSMFALSENKGLLAQRNGEGNILIYPTFRVPEDWLHVCGIPFDQPNLARSGLLKLFAGWNHELTDLIRHCDDNTFLTRPLYTLPIDHSWSTRSGVTLLGDAAHLMTPFAGKGANLAMLDAVELVHAIRQSNDLIRAISSYEQAMYERAAAAAKETADSLAVCIAPDAPHRVIETITRLRQ</sequence>
<comment type="catalytic activity">
    <reaction evidence="5">
        <text>a tetracycline + NADPH + O2 + H(+) = an 11a-hydroxytetracycline + NADP(+) + H2O</text>
        <dbReference type="Rhea" id="RHEA:61444"/>
        <dbReference type="ChEBI" id="CHEBI:15377"/>
        <dbReference type="ChEBI" id="CHEBI:15378"/>
        <dbReference type="ChEBI" id="CHEBI:15379"/>
        <dbReference type="ChEBI" id="CHEBI:57783"/>
        <dbReference type="ChEBI" id="CHEBI:58349"/>
        <dbReference type="ChEBI" id="CHEBI:144644"/>
        <dbReference type="ChEBI" id="CHEBI:144645"/>
    </reaction>
</comment>
<keyword evidence="5" id="KW-0521">NADP</keyword>
<dbReference type="Pfam" id="PF01494">
    <property type="entry name" value="FAD_binding_3"/>
    <property type="match status" value="2"/>
</dbReference>
<accession>A0A1V4HNA4</accession>
<evidence type="ECO:0000313" key="7">
    <source>
        <dbReference type="EMBL" id="OPH59086.1"/>
    </source>
</evidence>
<dbReference type="InterPro" id="IPR036188">
    <property type="entry name" value="FAD/NAD-bd_sf"/>
</dbReference>
<feature type="domain" description="FAD-binding" evidence="6">
    <location>
        <begin position="297"/>
        <end position="330"/>
    </location>
</feature>
<feature type="binding site" evidence="5">
    <location>
        <position position="303"/>
    </location>
    <ligand>
        <name>FAD</name>
        <dbReference type="ChEBI" id="CHEBI:57692"/>
    </ligand>
</feature>
<keyword evidence="5" id="KW-0963">Cytoplasm</keyword>
<keyword evidence="1 5" id="KW-0285">Flavoprotein</keyword>
<comment type="cofactor">
    <cofactor evidence="5">
        <name>FAD</name>
        <dbReference type="ChEBI" id="CHEBI:57692"/>
    </cofactor>
</comment>
<comment type="subcellular location">
    <subcellularLocation>
        <location evidence="5">Cytoplasm</location>
    </subcellularLocation>
</comment>
<evidence type="ECO:0000256" key="3">
    <source>
        <dbReference type="ARBA" id="ARBA00023002"/>
    </source>
</evidence>
<evidence type="ECO:0000259" key="6">
    <source>
        <dbReference type="Pfam" id="PF01494"/>
    </source>
</evidence>
<feature type="binding site" evidence="5">
    <location>
        <position position="44"/>
    </location>
    <ligand>
        <name>NADPH</name>
        <dbReference type="ChEBI" id="CHEBI:57783"/>
    </ligand>
</feature>
<dbReference type="GO" id="GO:0046677">
    <property type="term" value="P:response to antibiotic"/>
    <property type="evidence" value="ECO:0007669"/>
    <property type="project" value="InterPro"/>
</dbReference>
<proteinExistence type="inferred from homology"/>
<evidence type="ECO:0000256" key="2">
    <source>
        <dbReference type="ARBA" id="ARBA00022827"/>
    </source>
</evidence>